<evidence type="ECO:0000256" key="5">
    <source>
        <dbReference type="ARBA" id="ARBA00022679"/>
    </source>
</evidence>
<accession>A0A8J3MNZ6</accession>
<comment type="catalytic activity">
    <reaction evidence="10 11">
        <text>RNA(n) + a ribonucleoside 5'-triphosphate = RNA(n+1) + diphosphate</text>
        <dbReference type="Rhea" id="RHEA:21248"/>
        <dbReference type="Rhea" id="RHEA-COMP:14527"/>
        <dbReference type="Rhea" id="RHEA-COMP:17342"/>
        <dbReference type="ChEBI" id="CHEBI:33019"/>
        <dbReference type="ChEBI" id="CHEBI:61557"/>
        <dbReference type="ChEBI" id="CHEBI:140395"/>
        <dbReference type="EC" id="2.7.7.6"/>
    </reaction>
</comment>
<dbReference type="Proteomes" id="UP000637906">
    <property type="component" value="Unassembled WGS sequence"/>
</dbReference>
<evidence type="ECO:0000313" key="13">
    <source>
        <dbReference type="Proteomes" id="UP000637906"/>
    </source>
</evidence>
<dbReference type="InterPro" id="IPR003716">
    <property type="entry name" value="DNA-dir_RNA_pol_omega"/>
</dbReference>
<dbReference type="PANTHER" id="PTHR34476:SF1">
    <property type="entry name" value="DNA-DIRECTED RNA POLYMERASE SUBUNIT OMEGA"/>
    <property type="match status" value="1"/>
</dbReference>
<dbReference type="AlphaFoldDB" id="A0A8J3MNZ6"/>
<dbReference type="NCBIfam" id="TIGR00690">
    <property type="entry name" value="rpoZ"/>
    <property type="match status" value="1"/>
</dbReference>
<proteinExistence type="inferred from homology"/>
<dbReference type="InterPro" id="IPR036161">
    <property type="entry name" value="RPB6/omega-like_sf"/>
</dbReference>
<sequence length="131" mass="14789">MADVIIEKCLSHINNRFKLVVLASQRVHCLNTGAEPVITHTKSKNTTIALNEIASNKLDCHTLFNLVVNRCKKSIEATIDINKKSLGEFSDSIERTDSFDNEELSDQEDNLNNDQDLLCEDDINIEDELNL</sequence>
<comment type="caution">
    <text evidence="12">The sequence shown here is derived from an EMBL/GenBank/DDBJ whole genome shotgun (WGS) entry which is preliminary data.</text>
</comment>
<evidence type="ECO:0000256" key="7">
    <source>
        <dbReference type="ARBA" id="ARBA00023163"/>
    </source>
</evidence>
<keyword evidence="7 11" id="KW-0804">Transcription</keyword>
<dbReference type="Gene3D" id="3.90.940.10">
    <property type="match status" value="1"/>
</dbReference>
<dbReference type="SUPFAM" id="SSF63562">
    <property type="entry name" value="RPB6/omega subunit-like"/>
    <property type="match status" value="1"/>
</dbReference>
<keyword evidence="5 11" id="KW-0808">Transferase</keyword>
<evidence type="ECO:0000256" key="11">
    <source>
        <dbReference type="HAMAP-Rule" id="MF_00366"/>
    </source>
</evidence>
<comment type="subunit">
    <text evidence="11">The RNAP catalytic core consists of 2 alpha, 1 beta, 1 beta' and 1 omega subunit. When a sigma factor is associated with the core the holoenzyme is formed, which can initiate transcription.</text>
</comment>
<comment type="similarity">
    <text evidence="1 11">Belongs to the RNA polymerase subunit omega family.</text>
</comment>
<comment type="function">
    <text evidence="11">Promotes RNA polymerase assembly. Latches the N- and C-terminal regions of the beta' subunit thereby facilitating its interaction with the beta and alpha subunits.</text>
</comment>
<evidence type="ECO:0000256" key="4">
    <source>
        <dbReference type="ARBA" id="ARBA00022478"/>
    </source>
</evidence>
<evidence type="ECO:0000256" key="9">
    <source>
        <dbReference type="ARBA" id="ARBA00030998"/>
    </source>
</evidence>
<evidence type="ECO:0000256" key="8">
    <source>
        <dbReference type="ARBA" id="ARBA00029924"/>
    </source>
</evidence>
<evidence type="ECO:0000313" key="12">
    <source>
        <dbReference type="EMBL" id="GHM59478.1"/>
    </source>
</evidence>
<dbReference type="EC" id="2.7.7.6" evidence="2 11"/>
<organism evidence="12 13">
    <name type="scientific">Candidatus Mesenet longicola</name>
    <dbReference type="NCBI Taxonomy" id="1892558"/>
    <lineage>
        <taxon>Bacteria</taxon>
        <taxon>Pseudomonadati</taxon>
        <taxon>Pseudomonadota</taxon>
        <taxon>Alphaproteobacteria</taxon>
        <taxon>Rickettsiales</taxon>
        <taxon>Anaplasmataceae</taxon>
        <taxon>Candidatus Mesenet</taxon>
    </lineage>
</organism>
<evidence type="ECO:0000256" key="1">
    <source>
        <dbReference type="ARBA" id="ARBA00006711"/>
    </source>
</evidence>
<evidence type="ECO:0000256" key="10">
    <source>
        <dbReference type="ARBA" id="ARBA00048552"/>
    </source>
</evidence>
<evidence type="ECO:0000256" key="6">
    <source>
        <dbReference type="ARBA" id="ARBA00022695"/>
    </source>
</evidence>
<evidence type="ECO:0000256" key="2">
    <source>
        <dbReference type="ARBA" id="ARBA00012418"/>
    </source>
</evidence>
<dbReference type="InterPro" id="IPR006110">
    <property type="entry name" value="Pol_omega/Rpo6/RPB6"/>
</dbReference>
<dbReference type="GO" id="GO:0006351">
    <property type="term" value="P:DNA-templated transcription"/>
    <property type="evidence" value="ECO:0007669"/>
    <property type="project" value="UniProtKB-UniRule"/>
</dbReference>
<dbReference type="GO" id="GO:0003677">
    <property type="term" value="F:DNA binding"/>
    <property type="evidence" value="ECO:0007669"/>
    <property type="project" value="UniProtKB-UniRule"/>
</dbReference>
<dbReference type="SMART" id="SM01409">
    <property type="entry name" value="RNA_pol_Rpb6"/>
    <property type="match status" value="1"/>
</dbReference>
<dbReference type="GO" id="GO:0003899">
    <property type="term" value="F:DNA-directed RNA polymerase activity"/>
    <property type="evidence" value="ECO:0007669"/>
    <property type="project" value="UniProtKB-UniRule"/>
</dbReference>
<gene>
    <name evidence="11" type="primary">rpoZ</name>
    <name evidence="12" type="ORF">sL5_04710</name>
</gene>
<keyword evidence="6 11" id="KW-0548">Nucleotidyltransferase</keyword>
<name>A0A8J3MNZ6_9RICK</name>
<dbReference type="Pfam" id="PF01192">
    <property type="entry name" value="RNA_pol_Rpb6"/>
    <property type="match status" value="1"/>
</dbReference>
<evidence type="ECO:0000256" key="3">
    <source>
        <dbReference type="ARBA" id="ARBA00013725"/>
    </source>
</evidence>
<dbReference type="PANTHER" id="PTHR34476">
    <property type="entry name" value="DNA-DIRECTED RNA POLYMERASE SUBUNIT OMEGA"/>
    <property type="match status" value="1"/>
</dbReference>
<dbReference type="EMBL" id="BNGU01000015">
    <property type="protein sequence ID" value="GHM59478.1"/>
    <property type="molecule type" value="Genomic_DNA"/>
</dbReference>
<dbReference type="GO" id="GO:0000428">
    <property type="term" value="C:DNA-directed RNA polymerase complex"/>
    <property type="evidence" value="ECO:0007669"/>
    <property type="project" value="UniProtKB-KW"/>
</dbReference>
<reference evidence="12 13" key="1">
    <citation type="journal article" date="2021" name="Microb. Ecol.">
        <title>Candidatus Mesenet longicola: Novel Endosymbionts of Brontispa longissima that Induce Cytoplasmic Incompatibility.</title>
        <authorList>
            <person name="Takano S."/>
            <person name="Gotoh Y."/>
            <person name="Hayashi T."/>
        </authorList>
    </citation>
    <scope>NUCLEOTIDE SEQUENCE [LARGE SCALE GENOMIC DNA]</scope>
    <source>
        <strain evidence="12">L5</strain>
    </source>
</reference>
<keyword evidence="4 11" id="KW-0240">DNA-directed RNA polymerase</keyword>
<protein>
    <recommendedName>
        <fullName evidence="3 11">DNA-directed RNA polymerase subunit omega</fullName>
        <shortName evidence="11">RNAP omega subunit</shortName>
        <ecNumber evidence="2 11">2.7.7.6</ecNumber>
    </recommendedName>
    <alternativeName>
        <fullName evidence="9 11">RNA polymerase omega subunit</fullName>
    </alternativeName>
    <alternativeName>
        <fullName evidence="8 11">Transcriptase subunit omega</fullName>
    </alternativeName>
</protein>
<keyword evidence="13" id="KW-1185">Reference proteome</keyword>
<dbReference type="HAMAP" id="MF_00366">
    <property type="entry name" value="RNApol_bact_RpoZ"/>
    <property type="match status" value="1"/>
</dbReference>